<gene>
    <name evidence="2" type="ORF">EVEC_LOCUS10024</name>
</gene>
<evidence type="ECO:0000256" key="1">
    <source>
        <dbReference type="SAM" id="MobiDB-lite"/>
    </source>
</evidence>
<dbReference type="Proteomes" id="UP000274131">
    <property type="component" value="Unassembled WGS sequence"/>
</dbReference>
<organism evidence="4">
    <name type="scientific">Enterobius vermicularis</name>
    <name type="common">Human pinworm</name>
    <dbReference type="NCBI Taxonomy" id="51028"/>
    <lineage>
        <taxon>Eukaryota</taxon>
        <taxon>Metazoa</taxon>
        <taxon>Ecdysozoa</taxon>
        <taxon>Nematoda</taxon>
        <taxon>Chromadorea</taxon>
        <taxon>Rhabditida</taxon>
        <taxon>Spirurina</taxon>
        <taxon>Oxyuridomorpha</taxon>
        <taxon>Oxyuroidea</taxon>
        <taxon>Oxyuridae</taxon>
        <taxon>Enterobius</taxon>
    </lineage>
</organism>
<accession>A0A0N4VIM8</accession>
<feature type="region of interest" description="Disordered" evidence="1">
    <location>
        <begin position="20"/>
        <end position="41"/>
    </location>
</feature>
<keyword evidence="3" id="KW-1185">Reference proteome</keyword>
<dbReference type="AlphaFoldDB" id="A0A0N4VIM8"/>
<proteinExistence type="predicted"/>
<reference evidence="2 3" key="2">
    <citation type="submission" date="2018-10" db="EMBL/GenBank/DDBJ databases">
        <authorList>
            <consortium name="Pathogen Informatics"/>
        </authorList>
    </citation>
    <scope>NUCLEOTIDE SEQUENCE [LARGE SCALE GENOMIC DNA]</scope>
</reference>
<evidence type="ECO:0000313" key="4">
    <source>
        <dbReference type="WBParaSite" id="EVEC_0001068101-mRNA-1"/>
    </source>
</evidence>
<sequence>MCARVKSTCCWKGIGMERNGMEWNESGEGNSKRKRREGKGREGIRIEWKAKPSPLNCQLGCSVVVG</sequence>
<dbReference type="EMBL" id="UXUI01010466">
    <property type="protein sequence ID" value="VDD95273.1"/>
    <property type="molecule type" value="Genomic_DNA"/>
</dbReference>
<name>A0A0N4VIM8_ENTVE</name>
<dbReference type="WBParaSite" id="EVEC_0001068101-mRNA-1">
    <property type="protein sequence ID" value="EVEC_0001068101-mRNA-1"/>
    <property type="gene ID" value="EVEC_0001068101"/>
</dbReference>
<evidence type="ECO:0000313" key="2">
    <source>
        <dbReference type="EMBL" id="VDD95273.1"/>
    </source>
</evidence>
<evidence type="ECO:0000313" key="3">
    <source>
        <dbReference type="Proteomes" id="UP000274131"/>
    </source>
</evidence>
<reference evidence="4" key="1">
    <citation type="submission" date="2017-02" db="UniProtKB">
        <authorList>
            <consortium name="WormBaseParasite"/>
        </authorList>
    </citation>
    <scope>IDENTIFICATION</scope>
</reference>
<protein>
    <submittedName>
        <fullName evidence="2 4">Uncharacterized protein</fullName>
    </submittedName>
</protein>